<name>A0A6L2KYR4_TANCI</name>
<evidence type="ECO:0000256" key="1">
    <source>
        <dbReference type="SAM" id="MobiDB-lite"/>
    </source>
</evidence>
<comment type="caution">
    <text evidence="2">The sequence shown here is derived from an EMBL/GenBank/DDBJ whole genome shotgun (WGS) entry which is preliminary data.</text>
</comment>
<feature type="region of interest" description="Disordered" evidence="1">
    <location>
        <begin position="702"/>
        <end position="731"/>
    </location>
</feature>
<dbReference type="AlphaFoldDB" id="A0A6L2KYR4"/>
<protein>
    <recommendedName>
        <fullName evidence="3">Zinc knuckle CX2CX4HX4C</fullName>
    </recommendedName>
</protein>
<gene>
    <name evidence="2" type="ORF">Tci_026616</name>
</gene>
<feature type="region of interest" description="Disordered" evidence="1">
    <location>
        <begin position="497"/>
        <end position="551"/>
    </location>
</feature>
<sequence>MLKRLFSPPKLNLSNSGLEELQQPKVEGYGPKTSNSVSENIFNEVKKSLDAPLVKELVSDDKLEKKTVFPTVTKIEFVRPKQQENPIRKPVKYAEMERVVYGNSYARVNYNYSAKKETCHISQISRNSMEDMLPLRDEQMVAELMVKQNSMTATVRTVDNEEQEITATVDGKEFIITEASVRRHLQLVGADGISVLPITKFFDQFSLMGGHTLGSGEDSIELIKKLMETRTKLSNRVLDLEESKTAQDLVITRLRLRVKKLEKKKKKARTPQPLNRRLFKVRVESFATENLDKEDPSKQGRSMIEEIDQDARVSAQGEAHSQEDQPKDQLGVLSAAKVLADATIKMFRLILEEEGQLVVAVSSGSYRISTASRLFSTTEESVSTVGASMTVSTASMIQEVNISFPSPVAVKDKGKGKMEEYEHEQTKRTKLQQEQDRFGHEAAVRLQEELDEEERQMMARIHKLKKLSFDEIKKQFKTKMKIVNTFVPMETEVRGRASELAARSSQATITDSAEVGSSKRAAEAELDYEGSKRQKTNEASGPVQEQPDEEENELDDLMMLWSLVKERFNLTRYMHDPFTWRLYDTFGVHHVSTKKGMDIFMLVEKEYPLSKEVLTLMLVNKLSSFAKALIKIRAYVELKDTIVVARCACCKVFGHAQDECPKNINSGMAKNLKKPNQAPRGVPAGPKVGFKPAKQVYRVVPKKTNANTSGNKKKDVEPPKEESYENADYDYDTYGDDMYECQNVPDKIQSICDKLDIKVRGHKKN</sequence>
<proteinExistence type="predicted"/>
<accession>A0A6L2KYR4</accession>
<organism evidence="2">
    <name type="scientific">Tanacetum cinerariifolium</name>
    <name type="common">Dalmatian daisy</name>
    <name type="synonym">Chrysanthemum cinerariifolium</name>
    <dbReference type="NCBI Taxonomy" id="118510"/>
    <lineage>
        <taxon>Eukaryota</taxon>
        <taxon>Viridiplantae</taxon>
        <taxon>Streptophyta</taxon>
        <taxon>Embryophyta</taxon>
        <taxon>Tracheophyta</taxon>
        <taxon>Spermatophyta</taxon>
        <taxon>Magnoliopsida</taxon>
        <taxon>eudicotyledons</taxon>
        <taxon>Gunneridae</taxon>
        <taxon>Pentapetalae</taxon>
        <taxon>asterids</taxon>
        <taxon>campanulids</taxon>
        <taxon>Asterales</taxon>
        <taxon>Asteraceae</taxon>
        <taxon>Asteroideae</taxon>
        <taxon>Anthemideae</taxon>
        <taxon>Anthemidinae</taxon>
        <taxon>Tanacetum</taxon>
    </lineage>
</organism>
<evidence type="ECO:0000313" key="2">
    <source>
        <dbReference type="EMBL" id="GEU54638.1"/>
    </source>
</evidence>
<reference evidence="2" key="1">
    <citation type="journal article" date="2019" name="Sci. Rep.">
        <title>Draft genome of Tanacetum cinerariifolium, the natural source of mosquito coil.</title>
        <authorList>
            <person name="Yamashiro T."/>
            <person name="Shiraishi A."/>
            <person name="Satake H."/>
            <person name="Nakayama K."/>
        </authorList>
    </citation>
    <scope>NUCLEOTIDE SEQUENCE</scope>
</reference>
<evidence type="ECO:0008006" key="3">
    <source>
        <dbReference type="Google" id="ProtNLM"/>
    </source>
</evidence>
<feature type="region of interest" description="Disordered" evidence="1">
    <location>
        <begin position="13"/>
        <end position="32"/>
    </location>
</feature>
<dbReference type="EMBL" id="BKCJ010003364">
    <property type="protein sequence ID" value="GEU54638.1"/>
    <property type="molecule type" value="Genomic_DNA"/>
</dbReference>
<feature type="compositionally biased region" description="Basic and acidic residues" evidence="1">
    <location>
        <begin position="712"/>
        <end position="723"/>
    </location>
</feature>